<evidence type="ECO:0000256" key="1">
    <source>
        <dbReference type="SAM" id="MobiDB-lite"/>
    </source>
</evidence>
<feature type="region of interest" description="Disordered" evidence="1">
    <location>
        <begin position="468"/>
        <end position="492"/>
    </location>
</feature>
<gene>
    <name evidence="2" type="ORF">PCANC_06575</name>
</gene>
<feature type="compositionally biased region" description="Polar residues" evidence="1">
    <location>
        <begin position="471"/>
        <end position="491"/>
    </location>
</feature>
<keyword evidence="3" id="KW-1185">Reference proteome</keyword>
<proteinExistence type="predicted"/>
<dbReference type="EMBL" id="PGCJ01000115">
    <property type="protein sequence ID" value="PLW46870.1"/>
    <property type="molecule type" value="Genomic_DNA"/>
</dbReference>
<dbReference type="AlphaFoldDB" id="A0A2N5VA23"/>
<evidence type="ECO:0000313" key="3">
    <source>
        <dbReference type="Proteomes" id="UP000235388"/>
    </source>
</evidence>
<organism evidence="2 3">
    <name type="scientific">Puccinia coronata f. sp. avenae</name>
    <dbReference type="NCBI Taxonomy" id="200324"/>
    <lineage>
        <taxon>Eukaryota</taxon>
        <taxon>Fungi</taxon>
        <taxon>Dikarya</taxon>
        <taxon>Basidiomycota</taxon>
        <taxon>Pucciniomycotina</taxon>
        <taxon>Pucciniomycetes</taxon>
        <taxon>Pucciniales</taxon>
        <taxon>Pucciniaceae</taxon>
        <taxon>Puccinia</taxon>
    </lineage>
</organism>
<accession>A0A2N5VA23</accession>
<dbReference type="InterPro" id="IPR004242">
    <property type="entry name" value="Transposase_21"/>
</dbReference>
<evidence type="ECO:0000313" key="2">
    <source>
        <dbReference type="EMBL" id="PLW46870.1"/>
    </source>
</evidence>
<dbReference type="PANTHER" id="PTHR46579:SF1">
    <property type="entry name" value="F5_8 TYPE C DOMAIN-CONTAINING PROTEIN"/>
    <property type="match status" value="1"/>
</dbReference>
<dbReference type="OrthoDB" id="2507659at2759"/>
<dbReference type="Proteomes" id="UP000235388">
    <property type="component" value="Unassembled WGS sequence"/>
</dbReference>
<name>A0A2N5VA23_9BASI</name>
<protein>
    <submittedName>
        <fullName evidence="2">Uncharacterized protein</fullName>
    </submittedName>
</protein>
<dbReference type="STRING" id="200324.A0A2N5VA23"/>
<sequence length="984" mass="111741">MPLSSSFQLCVCTECSQEITPMRCGMNPSNEVVRGHYWKKNSATFKQHLQELKGRSSSSAVIKERVEVKQETLDAGNSKQTQCFAEITSETTEDLHSLNDITSEKTEGLHPLNGFPNQLLRLPPQILGAILLAICQSHVCRANLSVSSHRNGDKSNERPAEFAFQSLVEWLGRFLNRPGIEEHLDKTVNHTSPTGVMEDIWDSPCWKQYKDSEGRQFTRRSGNLVFSLNVDWFNPSGNKIAGKHWSVGTIAMSCLNLPPFLRNRPENIFLAGLIPGPSEPKLERINHVLQPLVSELATLWKGCLIGPTITSPIHGRIIRVRLGPVICDLPAIRKVLGLAGHSSHRHLCQFCNVNIETLDVVDINRFTLRSASEVKSHCIRWKKAKKVSQRDRIFKRHGVRYSVLLNLPYFNLLDDAVVEPMHNIFLGLLRNHGTEFFGLKKSESWNYNQEDEEEVDRLELQDHIYDDNGSDAASTSSKQTKDFSPSESILSPSLHHNDNSDLNILQCFEAFEDLTLVDSNMEIKASSNQNEAKRIEVTVNESCSEAYGYNQIEESLFSIPNNLKLLRSVIDEIRLPSHIGRVPGTVGQAKGGKLKAEEWINFFSILIIPTFLLIMSNSTLSSTEQQDLHSQFANLLHLVSISHLVRQNRIKNEDIHSLEEHLKIYRQGILCLYPQFSTKPNHHLALHVPERISRMGPAPNWTAWAFERLNGSLAAIPTNNQISKLNSTLMAKSVTAQNLWGILPPLLTQLPSNLAQNIRQLVNPAKRRSDLPGIFGPDQNDTLVSDADFHPRSNFSKSKSLTDEDHTRLLKRLVEIDGHDLIGPEDQFKNWRKPMNIPILTRWIHYDSKLSFGNFQFTTKQSHPGNSGIHYTFQNRRNQSQLRYGQILEIFDVSYQHEIDGPYVNETWLDVASFDELSSADKKRNPLIHWPNIHTHVTYQKQAQRHYVKPQEVLSQITVWEAPNGTLGIKSPINVLTQVKNYMK</sequence>
<comment type="caution">
    <text evidence="2">The sequence shown here is derived from an EMBL/GenBank/DDBJ whole genome shotgun (WGS) entry which is preliminary data.</text>
</comment>
<dbReference type="PANTHER" id="PTHR46579">
    <property type="entry name" value="F5/8 TYPE C DOMAIN-CONTAINING PROTEIN-RELATED"/>
    <property type="match status" value="1"/>
</dbReference>
<dbReference type="Pfam" id="PF02992">
    <property type="entry name" value="Transposase_21"/>
    <property type="match status" value="1"/>
</dbReference>
<reference evidence="2 3" key="1">
    <citation type="submission" date="2017-11" db="EMBL/GenBank/DDBJ databases">
        <title>De novo assembly and phasing of dikaryotic genomes from two isolates of Puccinia coronata f. sp. avenae, the causal agent of oat crown rust.</title>
        <authorList>
            <person name="Miller M.E."/>
            <person name="Zhang Y."/>
            <person name="Omidvar V."/>
            <person name="Sperschneider J."/>
            <person name="Schwessinger B."/>
            <person name="Raley C."/>
            <person name="Palmer J.M."/>
            <person name="Garnica D."/>
            <person name="Upadhyaya N."/>
            <person name="Rathjen J."/>
            <person name="Taylor J.M."/>
            <person name="Park R.F."/>
            <person name="Dodds P.N."/>
            <person name="Hirsch C.D."/>
            <person name="Kianian S.F."/>
            <person name="Figueroa M."/>
        </authorList>
    </citation>
    <scope>NUCLEOTIDE SEQUENCE [LARGE SCALE GENOMIC DNA]</scope>
    <source>
        <strain evidence="2">12NC29</strain>
    </source>
</reference>